<organism evidence="6 7">
    <name type="scientific">Prolixibacter denitrificans</name>
    <dbReference type="NCBI Taxonomy" id="1541063"/>
    <lineage>
        <taxon>Bacteria</taxon>
        <taxon>Pseudomonadati</taxon>
        <taxon>Bacteroidota</taxon>
        <taxon>Bacteroidia</taxon>
        <taxon>Marinilabiliales</taxon>
        <taxon>Prolixibacteraceae</taxon>
        <taxon>Prolixibacter</taxon>
    </lineage>
</organism>
<proteinExistence type="predicted"/>
<evidence type="ECO:0000313" key="8">
    <source>
        <dbReference type="Proteomes" id="UP000396862"/>
    </source>
</evidence>
<keyword evidence="8" id="KW-1185">Reference proteome</keyword>
<reference evidence="5 8" key="2">
    <citation type="submission" date="2019-10" db="EMBL/GenBank/DDBJ databases">
        <title>Prolixibacter strains distinguished by the presence of nitrate reductase genes were adept at nitrate-dependent anaerobic corrosion of metallic iron and carbon steel.</title>
        <authorList>
            <person name="Iino T."/>
            <person name="Shono N."/>
            <person name="Ito K."/>
            <person name="Nakamura R."/>
            <person name="Sueoka K."/>
            <person name="Harayama S."/>
            <person name="Ohkuma M."/>
        </authorList>
    </citation>
    <scope>NUCLEOTIDE SEQUENCE [LARGE SCALE GENOMIC DNA]</scope>
    <source>
        <strain evidence="5 8">MIC1-1</strain>
    </source>
</reference>
<dbReference type="InterPro" id="IPR010982">
    <property type="entry name" value="Lambda_DNA-bd_dom_sf"/>
</dbReference>
<protein>
    <submittedName>
        <fullName evidence="6">LacI family transcriptional regulator</fullName>
    </submittedName>
</protein>
<dbReference type="SMART" id="SM00354">
    <property type="entry name" value="HTH_LACI"/>
    <property type="match status" value="1"/>
</dbReference>
<dbReference type="InterPro" id="IPR001761">
    <property type="entry name" value="Peripla_BP/Lac1_sug-bd_dom"/>
</dbReference>
<sequence>MSQSITIKDIAKLLGLSKSTVSRALKDHPDISPETKRAVKEIAEKLHYKPNHVAISLRHRKSRMIGLLVPNISYFFFPSVIEGIEEIVHEHGYQLMILQSNESYEREVNSIDTMLANNVEGILASVSRKTEDFSHFKNVIDRDIPIVFFDRVPEEIKADMVLVDDIRGTYDGVKHLLDTGRKQIAICIGHPNLLISKNRLKGYKMALNEVGLEVEEKYIISGQSIDDVERATHQLLNQENPPDGIFAISDLTMTGIMRAIYANRLRIPEDIAVIGFCEEPFSTMYNPPLSTIQPMGFEIGKMATEVLFTRIQAEHGFMMTPEIHNITSKMVIRGST</sequence>
<keyword evidence="1" id="KW-0805">Transcription regulation</keyword>
<dbReference type="EMBL" id="BLAU01000001">
    <property type="protein sequence ID" value="GET22658.1"/>
    <property type="molecule type" value="Genomic_DNA"/>
</dbReference>
<accession>A0A2P8CAT1</accession>
<dbReference type="OrthoDB" id="9803256at2"/>
<evidence type="ECO:0000256" key="2">
    <source>
        <dbReference type="ARBA" id="ARBA00023125"/>
    </source>
</evidence>
<reference evidence="6 7" key="1">
    <citation type="submission" date="2018-03" db="EMBL/GenBank/DDBJ databases">
        <title>Genomic Encyclopedia of Archaeal and Bacterial Type Strains, Phase II (KMG-II): from individual species to whole genera.</title>
        <authorList>
            <person name="Goeker M."/>
        </authorList>
    </citation>
    <scope>NUCLEOTIDE SEQUENCE [LARGE SCALE GENOMIC DNA]</scope>
    <source>
        <strain evidence="6 7">DSM 27267</strain>
    </source>
</reference>
<dbReference type="SUPFAM" id="SSF47413">
    <property type="entry name" value="lambda repressor-like DNA-binding domains"/>
    <property type="match status" value="1"/>
</dbReference>
<dbReference type="Proteomes" id="UP000396862">
    <property type="component" value="Unassembled WGS sequence"/>
</dbReference>
<dbReference type="Pfam" id="PF00356">
    <property type="entry name" value="LacI"/>
    <property type="match status" value="1"/>
</dbReference>
<dbReference type="CDD" id="cd01392">
    <property type="entry name" value="HTH_LacI"/>
    <property type="match status" value="1"/>
</dbReference>
<keyword evidence="3" id="KW-0804">Transcription</keyword>
<dbReference type="PANTHER" id="PTHR30146">
    <property type="entry name" value="LACI-RELATED TRANSCRIPTIONAL REPRESSOR"/>
    <property type="match status" value="1"/>
</dbReference>
<dbReference type="PROSITE" id="PS50932">
    <property type="entry name" value="HTH_LACI_2"/>
    <property type="match status" value="1"/>
</dbReference>
<dbReference type="SUPFAM" id="SSF53822">
    <property type="entry name" value="Periplasmic binding protein-like I"/>
    <property type="match status" value="1"/>
</dbReference>
<dbReference type="Gene3D" id="3.40.50.2300">
    <property type="match status" value="2"/>
</dbReference>
<evidence type="ECO:0000256" key="3">
    <source>
        <dbReference type="ARBA" id="ARBA00023163"/>
    </source>
</evidence>
<dbReference type="Gene3D" id="1.10.260.40">
    <property type="entry name" value="lambda repressor-like DNA-binding domains"/>
    <property type="match status" value="1"/>
</dbReference>
<dbReference type="AlphaFoldDB" id="A0A2P8CAT1"/>
<dbReference type="InterPro" id="IPR028082">
    <property type="entry name" value="Peripla_BP_I"/>
</dbReference>
<name>A0A2P8CAT1_9BACT</name>
<dbReference type="RefSeq" id="WP_106542861.1">
    <property type="nucleotide sequence ID" value="NZ_BLAU01000001.1"/>
</dbReference>
<evidence type="ECO:0000313" key="7">
    <source>
        <dbReference type="Proteomes" id="UP000240621"/>
    </source>
</evidence>
<evidence type="ECO:0000259" key="4">
    <source>
        <dbReference type="PROSITE" id="PS50932"/>
    </source>
</evidence>
<dbReference type="Pfam" id="PF00532">
    <property type="entry name" value="Peripla_BP_1"/>
    <property type="match status" value="1"/>
</dbReference>
<gene>
    <name evidence="6" type="ORF">CLV93_107180</name>
    <name evidence="5" type="ORF">JCM18694_29040</name>
</gene>
<dbReference type="CDD" id="cd06267">
    <property type="entry name" value="PBP1_LacI_sugar_binding-like"/>
    <property type="match status" value="1"/>
</dbReference>
<evidence type="ECO:0000313" key="5">
    <source>
        <dbReference type="EMBL" id="GET22658.1"/>
    </source>
</evidence>
<comment type="caution">
    <text evidence="6">The sequence shown here is derived from an EMBL/GenBank/DDBJ whole genome shotgun (WGS) entry which is preliminary data.</text>
</comment>
<feature type="domain" description="HTH lacI-type" evidence="4">
    <location>
        <begin position="5"/>
        <end position="59"/>
    </location>
</feature>
<dbReference type="EMBL" id="PYGC01000007">
    <property type="protein sequence ID" value="PSK82066.1"/>
    <property type="molecule type" value="Genomic_DNA"/>
</dbReference>
<dbReference type="GO" id="GO:0003700">
    <property type="term" value="F:DNA-binding transcription factor activity"/>
    <property type="evidence" value="ECO:0007669"/>
    <property type="project" value="TreeGrafter"/>
</dbReference>
<evidence type="ECO:0000313" key="6">
    <source>
        <dbReference type="EMBL" id="PSK82066.1"/>
    </source>
</evidence>
<keyword evidence="2" id="KW-0238">DNA-binding</keyword>
<dbReference type="InterPro" id="IPR000843">
    <property type="entry name" value="HTH_LacI"/>
</dbReference>
<dbReference type="PANTHER" id="PTHR30146:SF109">
    <property type="entry name" value="HTH-TYPE TRANSCRIPTIONAL REGULATOR GALS"/>
    <property type="match status" value="1"/>
</dbReference>
<dbReference type="GO" id="GO:0000976">
    <property type="term" value="F:transcription cis-regulatory region binding"/>
    <property type="evidence" value="ECO:0007669"/>
    <property type="project" value="TreeGrafter"/>
</dbReference>
<evidence type="ECO:0000256" key="1">
    <source>
        <dbReference type="ARBA" id="ARBA00023015"/>
    </source>
</evidence>
<dbReference type="Proteomes" id="UP000240621">
    <property type="component" value="Unassembled WGS sequence"/>
</dbReference>